<evidence type="ECO:0000313" key="4">
    <source>
        <dbReference type="Proteomes" id="UP000054023"/>
    </source>
</evidence>
<dbReference type="STRING" id="317018.AVL63_11765"/>
<dbReference type="RefSeq" id="WP_058887990.1">
    <property type="nucleotide sequence ID" value="NZ_LQBM01000002.1"/>
</dbReference>
<dbReference type="Proteomes" id="UP000054023">
    <property type="component" value="Unassembled WGS sequence"/>
</dbReference>
<reference evidence="3 5" key="3">
    <citation type="submission" date="2020-08" db="EMBL/GenBank/DDBJ databases">
        <title>Sequencing the genomes of 1000 actinobacteria strains.</title>
        <authorList>
            <person name="Klenk H.-P."/>
        </authorList>
    </citation>
    <scope>NUCLEOTIDE SEQUENCE [LARGE SCALE GENOMIC DNA]</scope>
    <source>
        <strain evidence="3 5">DSM 19081</strain>
    </source>
</reference>
<dbReference type="EMBL" id="LQBM01000002">
    <property type="protein sequence ID" value="KUG59756.1"/>
    <property type="molecule type" value="Genomic_DNA"/>
</dbReference>
<protein>
    <submittedName>
        <fullName evidence="2">Uncharacterized protein</fullName>
    </submittedName>
</protein>
<dbReference type="EMBL" id="JACJIH010000001">
    <property type="protein sequence ID" value="MBA8921917.1"/>
    <property type="molecule type" value="Genomic_DNA"/>
</dbReference>
<proteinExistence type="predicted"/>
<dbReference type="Pfam" id="PF20117">
    <property type="entry name" value="DUF6507"/>
    <property type="match status" value="1"/>
</dbReference>
<organism evidence="2 4">
    <name type="scientific">Nesterenkonia jeotgali</name>
    <dbReference type="NCBI Taxonomy" id="317018"/>
    <lineage>
        <taxon>Bacteria</taxon>
        <taxon>Bacillati</taxon>
        <taxon>Actinomycetota</taxon>
        <taxon>Actinomycetes</taxon>
        <taxon>Micrococcales</taxon>
        <taxon>Micrococcaceae</taxon>
        <taxon>Nesterenkonia</taxon>
    </lineage>
</organism>
<dbReference type="InterPro" id="IPR045436">
    <property type="entry name" value="DUF6507"/>
</dbReference>
<name>A0A0W8IIG3_9MICC</name>
<keyword evidence="4" id="KW-1185">Reference proteome</keyword>
<evidence type="ECO:0000256" key="1">
    <source>
        <dbReference type="SAM" id="MobiDB-lite"/>
    </source>
</evidence>
<dbReference type="OrthoDB" id="10015477at2"/>
<feature type="compositionally biased region" description="Polar residues" evidence="1">
    <location>
        <begin position="105"/>
        <end position="116"/>
    </location>
</feature>
<accession>A0A0W8IIG3</accession>
<evidence type="ECO:0000313" key="3">
    <source>
        <dbReference type="EMBL" id="MBA8921917.1"/>
    </source>
</evidence>
<evidence type="ECO:0000313" key="5">
    <source>
        <dbReference type="Proteomes" id="UP000546252"/>
    </source>
</evidence>
<reference evidence="2" key="2">
    <citation type="submission" date="2015-12" db="EMBL/GenBank/DDBJ databases">
        <authorList>
            <person name="Shamseldin A."/>
            <person name="Moawad H."/>
            <person name="Abd El-Rahim W.M."/>
            <person name="Sadowsky M.J."/>
        </authorList>
    </citation>
    <scope>NUCLEOTIDE SEQUENCE [LARGE SCALE GENOMIC DNA]</scope>
    <source>
        <strain evidence="2">CD08_7</strain>
    </source>
</reference>
<comment type="caution">
    <text evidence="2">The sequence shown here is derived from an EMBL/GenBank/DDBJ whole genome shotgun (WGS) entry which is preliminary data.</text>
</comment>
<evidence type="ECO:0000313" key="2">
    <source>
        <dbReference type="EMBL" id="KUG59756.1"/>
    </source>
</evidence>
<dbReference type="Proteomes" id="UP000546252">
    <property type="component" value="Unassembled WGS sequence"/>
</dbReference>
<reference evidence="4" key="1">
    <citation type="submission" date="2015-12" db="EMBL/GenBank/DDBJ databases">
        <authorList>
            <person name="Nair G.R."/>
            <person name="Kaur G."/>
            <person name="Mayilraj S."/>
        </authorList>
    </citation>
    <scope>NUCLEOTIDE SEQUENCE [LARGE SCALE GENOMIC DNA]</scope>
    <source>
        <strain evidence="4">CD08_7</strain>
    </source>
</reference>
<gene>
    <name evidence="2" type="ORF">AVL63_11765</name>
    <name evidence="3" type="ORF">HNR24_001850</name>
</gene>
<feature type="region of interest" description="Disordered" evidence="1">
    <location>
        <begin position="99"/>
        <end position="126"/>
    </location>
</feature>
<dbReference type="AlphaFoldDB" id="A0A0W8IIG3"/>
<sequence length="126" mass="13333">MAWSQVGARKASMKFDIHHVSARQTVASTEASVEDVEQGREFLRARVEALVAALPESPVVAGSVEALQVEVLDPTSEAVITKTRSATAGASLALNHFSEGDEQMRSTTHSRASSVNVPDMPGGSRS</sequence>